<gene>
    <name evidence="1" type="ORF">COB20_01690</name>
</gene>
<dbReference type="AlphaFoldDB" id="A0A2A4XFV8"/>
<comment type="caution">
    <text evidence="1">The sequence shown here is derived from an EMBL/GenBank/DDBJ whole genome shotgun (WGS) entry which is preliminary data.</text>
</comment>
<dbReference type="EMBL" id="NVUL01000005">
    <property type="protein sequence ID" value="PCI81384.1"/>
    <property type="molecule type" value="Genomic_DNA"/>
</dbReference>
<reference evidence="2" key="1">
    <citation type="submission" date="2017-08" db="EMBL/GenBank/DDBJ databases">
        <title>A dynamic microbial community with high functional redundancy inhabits the cold, oxic subseafloor aquifer.</title>
        <authorList>
            <person name="Tully B.J."/>
            <person name="Wheat C.G."/>
            <person name="Glazer B.T."/>
            <person name="Huber J.A."/>
        </authorList>
    </citation>
    <scope>NUCLEOTIDE SEQUENCE [LARGE SCALE GENOMIC DNA]</scope>
</reference>
<sequence>MILLIDAVYSQVLRYSSKSVIESSFQNNHKLLIYMLLFVFGGRGLADFAPSSILFFTRRSCSCWVGKKGLAAACSVFRLWAVWLFTG</sequence>
<evidence type="ECO:0000313" key="2">
    <source>
        <dbReference type="Proteomes" id="UP000218767"/>
    </source>
</evidence>
<organism evidence="1 2">
    <name type="scientific">SAR86 cluster bacterium</name>
    <dbReference type="NCBI Taxonomy" id="2030880"/>
    <lineage>
        <taxon>Bacteria</taxon>
        <taxon>Pseudomonadati</taxon>
        <taxon>Pseudomonadota</taxon>
        <taxon>Gammaproteobacteria</taxon>
        <taxon>SAR86 cluster</taxon>
    </lineage>
</organism>
<protein>
    <submittedName>
        <fullName evidence="1">Uncharacterized protein</fullName>
    </submittedName>
</protein>
<name>A0A2A4XFV8_9GAMM</name>
<accession>A0A2A4XFV8</accession>
<proteinExistence type="predicted"/>
<dbReference type="Proteomes" id="UP000218767">
    <property type="component" value="Unassembled WGS sequence"/>
</dbReference>
<evidence type="ECO:0000313" key="1">
    <source>
        <dbReference type="EMBL" id="PCI81384.1"/>
    </source>
</evidence>